<dbReference type="GO" id="GO:0016052">
    <property type="term" value="P:carbohydrate catabolic process"/>
    <property type="evidence" value="ECO:0007669"/>
    <property type="project" value="TreeGrafter"/>
</dbReference>
<dbReference type="PANTHER" id="PTHR34135">
    <property type="entry name" value="LYSOZYME"/>
    <property type="match status" value="1"/>
</dbReference>
<organism evidence="13 14">
    <name type="scientific">Planobispora longispora</name>
    <dbReference type="NCBI Taxonomy" id="28887"/>
    <lineage>
        <taxon>Bacteria</taxon>
        <taxon>Bacillati</taxon>
        <taxon>Actinomycetota</taxon>
        <taxon>Actinomycetes</taxon>
        <taxon>Streptosporangiales</taxon>
        <taxon>Streptosporangiaceae</taxon>
        <taxon>Planobispora</taxon>
    </lineage>
</organism>
<dbReference type="GO" id="GO:0016998">
    <property type="term" value="P:cell wall macromolecule catabolic process"/>
    <property type="evidence" value="ECO:0007669"/>
    <property type="project" value="InterPro"/>
</dbReference>
<dbReference type="InterPro" id="IPR018077">
    <property type="entry name" value="Glyco_hydro_fam25_subgr"/>
</dbReference>
<dbReference type="Proteomes" id="UP000616724">
    <property type="component" value="Unassembled WGS sequence"/>
</dbReference>
<keyword evidence="14" id="KW-1185">Reference proteome</keyword>
<evidence type="ECO:0000256" key="8">
    <source>
        <dbReference type="ARBA" id="ARBA00022801"/>
    </source>
</evidence>
<name>A0A8J3RN38_9ACTN</name>
<evidence type="ECO:0000256" key="3">
    <source>
        <dbReference type="ARBA" id="ARBA00010646"/>
    </source>
</evidence>
<feature type="chain" id="PRO_5035162300" description="lysozyme" evidence="12">
    <location>
        <begin position="24"/>
        <end position="348"/>
    </location>
</feature>
<gene>
    <name evidence="13" type="ORF">Plo01_16820</name>
</gene>
<evidence type="ECO:0000313" key="14">
    <source>
        <dbReference type="Proteomes" id="UP000616724"/>
    </source>
</evidence>
<dbReference type="GO" id="GO:0009253">
    <property type="term" value="P:peptidoglycan catabolic process"/>
    <property type="evidence" value="ECO:0007669"/>
    <property type="project" value="InterPro"/>
</dbReference>
<reference evidence="13 14" key="1">
    <citation type="submission" date="2021-01" db="EMBL/GenBank/DDBJ databases">
        <title>Whole genome shotgun sequence of Planobispora longispora NBRC 13918.</title>
        <authorList>
            <person name="Komaki H."/>
            <person name="Tamura T."/>
        </authorList>
    </citation>
    <scope>NUCLEOTIDE SEQUENCE [LARGE SCALE GENOMIC DNA]</scope>
    <source>
        <strain evidence="13 14">NBRC 13918</strain>
    </source>
</reference>
<sequence length="348" mass="37319">MKRFSTAAAVVMATALLPGSAQAATGTARTSAVIGVDVSNWTGEIDWPIVAENGVAFAFVYASEGLDYVNPRFESQYGGAAEAGLIRGAYHFAQPHESGGAAQADYFVANGGGWTPDGKTLPGVLDVEDNPYKNRNGLDNCYGLDKREMITWVGDFTRRYRQRTGRDAIIYTTTSWWRTCTGDSPAFGRNPLWLARWGDEPGELPAGWKRYTFWQSADKGQGTPGGRNSFNGTVSQLKRLAKPPSGIKAAGRVVRNTYAVTVANTGTEPIRALKVSGRTFGGQKIAKVGRGCRFSGTAVRCTIAELAPKSKVRLVFTVKPAKAGTPARTRGLKLTVGTVNLTLTAGKR</sequence>
<dbReference type="FunFam" id="3.20.20.80:FF:000060">
    <property type="entry name" value="Lysozyme M1"/>
    <property type="match status" value="1"/>
</dbReference>
<feature type="signal peptide" evidence="12">
    <location>
        <begin position="1"/>
        <end position="23"/>
    </location>
</feature>
<keyword evidence="10" id="KW-0326">Glycosidase</keyword>
<protein>
    <recommendedName>
        <fullName evidence="4">lysozyme</fullName>
        <ecNumber evidence="4">3.2.1.17</ecNumber>
    </recommendedName>
</protein>
<dbReference type="GO" id="GO:0003796">
    <property type="term" value="F:lysozyme activity"/>
    <property type="evidence" value="ECO:0007669"/>
    <property type="project" value="UniProtKB-EC"/>
</dbReference>
<dbReference type="CDD" id="cd06412">
    <property type="entry name" value="GH25_CH-type"/>
    <property type="match status" value="1"/>
</dbReference>
<dbReference type="InterPro" id="IPR002053">
    <property type="entry name" value="Glyco_hydro_25"/>
</dbReference>
<dbReference type="EC" id="3.2.1.17" evidence="4"/>
<dbReference type="GO" id="GO:0031640">
    <property type="term" value="P:killing of cells of another organism"/>
    <property type="evidence" value="ECO:0007669"/>
    <property type="project" value="UniProtKB-KW"/>
</dbReference>
<dbReference type="GO" id="GO:0042742">
    <property type="term" value="P:defense response to bacterium"/>
    <property type="evidence" value="ECO:0007669"/>
    <property type="project" value="UniProtKB-KW"/>
</dbReference>
<accession>A0A8J3RN38</accession>
<evidence type="ECO:0000256" key="5">
    <source>
        <dbReference type="ARBA" id="ARBA00022525"/>
    </source>
</evidence>
<dbReference type="PANTHER" id="PTHR34135:SF2">
    <property type="entry name" value="LYSOZYME"/>
    <property type="match status" value="1"/>
</dbReference>
<keyword evidence="6" id="KW-0929">Antimicrobial</keyword>
<comment type="similarity">
    <text evidence="3">Belongs to the glycosyl hydrolase 25 family.</text>
</comment>
<evidence type="ECO:0000256" key="9">
    <source>
        <dbReference type="ARBA" id="ARBA00023157"/>
    </source>
</evidence>
<keyword evidence="9" id="KW-1015">Disulfide bond</keyword>
<dbReference type="SMART" id="SM00641">
    <property type="entry name" value="Glyco_25"/>
    <property type="match status" value="1"/>
</dbReference>
<dbReference type="PROSITE" id="PS51904">
    <property type="entry name" value="GLYCOSYL_HYDROL_F25_2"/>
    <property type="match status" value="1"/>
</dbReference>
<evidence type="ECO:0000256" key="2">
    <source>
        <dbReference type="ARBA" id="ARBA00004613"/>
    </source>
</evidence>
<keyword evidence="8" id="KW-0378">Hydrolase</keyword>
<dbReference type="Gene3D" id="3.20.20.80">
    <property type="entry name" value="Glycosidases"/>
    <property type="match status" value="1"/>
</dbReference>
<keyword evidence="12" id="KW-0732">Signal</keyword>
<evidence type="ECO:0000256" key="1">
    <source>
        <dbReference type="ARBA" id="ARBA00000632"/>
    </source>
</evidence>
<proteinExistence type="inferred from homology"/>
<evidence type="ECO:0000256" key="4">
    <source>
        <dbReference type="ARBA" id="ARBA00012732"/>
    </source>
</evidence>
<evidence type="ECO:0000256" key="12">
    <source>
        <dbReference type="SAM" id="SignalP"/>
    </source>
</evidence>
<evidence type="ECO:0000256" key="10">
    <source>
        <dbReference type="ARBA" id="ARBA00023295"/>
    </source>
</evidence>
<evidence type="ECO:0000256" key="6">
    <source>
        <dbReference type="ARBA" id="ARBA00022529"/>
    </source>
</evidence>
<evidence type="ECO:0000313" key="13">
    <source>
        <dbReference type="EMBL" id="GIH75253.1"/>
    </source>
</evidence>
<dbReference type="Pfam" id="PF01183">
    <property type="entry name" value="Glyco_hydro_25"/>
    <property type="match status" value="1"/>
</dbReference>
<comment type="caution">
    <text evidence="13">The sequence shown here is derived from an EMBL/GenBank/DDBJ whole genome shotgun (WGS) entry which is preliminary data.</text>
</comment>
<dbReference type="RefSeq" id="WP_203889946.1">
    <property type="nucleotide sequence ID" value="NZ_BOOH01000015.1"/>
</dbReference>
<comment type="catalytic activity">
    <reaction evidence="1">
        <text>Hydrolysis of (1-&gt;4)-beta-linkages between N-acetylmuramic acid and N-acetyl-D-glucosamine residues in a peptidoglycan and between N-acetyl-D-glucosamine residues in chitodextrins.</text>
        <dbReference type="EC" id="3.2.1.17"/>
    </reaction>
</comment>
<evidence type="ECO:0000256" key="11">
    <source>
        <dbReference type="ARBA" id="ARBA00055588"/>
    </source>
</evidence>
<dbReference type="GO" id="GO:0005576">
    <property type="term" value="C:extracellular region"/>
    <property type="evidence" value="ECO:0007669"/>
    <property type="project" value="UniProtKB-SubCell"/>
</dbReference>
<dbReference type="InterPro" id="IPR017853">
    <property type="entry name" value="GH"/>
</dbReference>
<dbReference type="AlphaFoldDB" id="A0A8J3RN38"/>
<keyword evidence="7" id="KW-0081">Bacteriolytic enzyme</keyword>
<comment type="subcellular location">
    <subcellularLocation>
        <location evidence="2">Secreted</location>
    </subcellularLocation>
</comment>
<dbReference type="EMBL" id="BOOH01000015">
    <property type="protein sequence ID" value="GIH75253.1"/>
    <property type="molecule type" value="Genomic_DNA"/>
</dbReference>
<evidence type="ECO:0000256" key="7">
    <source>
        <dbReference type="ARBA" id="ARBA00022638"/>
    </source>
</evidence>
<keyword evidence="5" id="KW-0964">Secreted</keyword>
<comment type="function">
    <text evidence="11">This enzyme has both lysozyme (acetylmuramidase) and diacetylmuramidase activities.</text>
</comment>
<dbReference type="SUPFAM" id="SSF51445">
    <property type="entry name" value="(Trans)glycosidases"/>
    <property type="match status" value="1"/>
</dbReference>